<dbReference type="PANTHER" id="PTHR47623">
    <property type="entry name" value="OS09G0287300 PROTEIN"/>
    <property type="match status" value="1"/>
</dbReference>
<gene>
    <name evidence="1" type="ORF">GCM10010191_68140</name>
</gene>
<organism evidence="1 2">
    <name type="scientific">Actinomadura vinacea</name>
    <dbReference type="NCBI Taxonomy" id="115336"/>
    <lineage>
        <taxon>Bacteria</taxon>
        <taxon>Bacillati</taxon>
        <taxon>Actinomycetota</taxon>
        <taxon>Actinomycetes</taxon>
        <taxon>Streptosporangiales</taxon>
        <taxon>Thermomonosporaceae</taxon>
        <taxon>Actinomadura</taxon>
    </lineage>
</organism>
<dbReference type="InterPro" id="IPR013078">
    <property type="entry name" value="His_Pase_superF_clade-1"/>
</dbReference>
<name>A0ABN3JWG7_9ACTN</name>
<evidence type="ECO:0000313" key="1">
    <source>
        <dbReference type="EMBL" id="GAA2442188.1"/>
    </source>
</evidence>
<sequence>MAGMPSLIVLRHAKAVTGLGLADIDRPLADRGRRDAKAAGKWLRHKGLTPDLVLCSTSVRTRETLERLAPATDEVRFESQIYDNDPDTLLTLVREAGDENGTVLLIGHNPSVHQFVDDLTGDAPETFPTCALAVIDVPGEWSDIRPGVGDLASYHTPKGH</sequence>
<dbReference type="SMART" id="SM00855">
    <property type="entry name" value="PGAM"/>
    <property type="match status" value="1"/>
</dbReference>
<dbReference type="Gene3D" id="3.40.50.1240">
    <property type="entry name" value="Phosphoglycerate mutase-like"/>
    <property type="match status" value="1"/>
</dbReference>
<reference evidence="1 2" key="1">
    <citation type="journal article" date="2019" name="Int. J. Syst. Evol. Microbiol.">
        <title>The Global Catalogue of Microorganisms (GCM) 10K type strain sequencing project: providing services to taxonomists for standard genome sequencing and annotation.</title>
        <authorList>
            <consortium name="The Broad Institute Genomics Platform"/>
            <consortium name="The Broad Institute Genome Sequencing Center for Infectious Disease"/>
            <person name="Wu L."/>
            <person name="Ma J."/>
        </authorList>
    </citation>
    <scope>NUCLEOTIDE SEQUENCE [LARGE SCALE GENOMIC DNA]</scope>
    <source>
        <strain evidence="1 2">JCM 3325</strain>
    </source>
</reference>
<dbReference type="CDD" id="cd07067">
    <property type="entry name" value="HP_PGM_like"/>
    <property type="match status" value="1"/>
</dbReference>
<dbReference type="Proteomes" id="UP001501231">
    <property type="component" value="Unassembled WGS sequence"/>
</dbReference>
<dbReference type="PANTHER" id="PTHR47623:SF1">
    <property type="entry name" value="OS09G0287300 PROTEIN"/>
    <property type="match status" value="1"/>
</dbReference>
<dbReference type="SUPFAM" id="SSF53254">
    <property type="entry name" value="Phosphoglycerate mutase-like"/>
    <property type="match status" value="1"/>
</dbReference>
<dbReference type="InterPro" id="IPR029033">
    <property type="entry name" value="His_PPase_superfam"/>
</dbReference>
<dbReference type="EMBL" id="BAAARW010000026">
    <property type="protein sequence ID" value="GAA2442188.1"/>
    <property type="molecule type" value="Genomic_DNA"/>
</dbReference>
<dbReference type="Pfam" id="PF00300">
    <property type="entry name" value="His_Phos_1"/>
    <property type="match status" value="1"/>
</dbReference>
<protein>
    <submittedName>
        <fullName evidence="1">Histidine phosphatase family protein</fullName>
    </submittedName>
</protein>
<comment type="caution">
    <text evidence="1">The sequence shown here is derived from an EMBL/GenBank/DDBJ whole genome shotgun (WGS) entry which is preliminary data.</text>
</comment>
<evidence type="ECO:0000313" key="2">
    <source>
        <dbReference type="Proteomes" id="UP001501231"/>
    </source>
</evidence>
<proteinExistence type="predicted"/>
<keyword evidence="2" id="KW-1185">Reference proteome</keyword>
<accession>A0ABN3JWG7</accession>